<protein>
    <submittedName>
        <fullName evidence="1">Uncharacterized protein</fullName>
    </submittedName>
</protein>
<dbReference type="Proteomes" id="UP000475325">
    <property type="component" value="Unassembled WGS sequence"/>
</dbReference>
<reference evidence="1 2" key="1">
    <citation type="submission" date="2019-06" db="EMBL/GenBank/DDBJ databases">
        <authorList>
            <person name="Palmer J.M."/>
        </authorList>
    </citation>
    <scope>NUCLEOTIDE SEQUENCE [LARGE SCALE GENOMIC DNA]</scope>
    <source>
        <strain evidence="1 2">TWF102</strain>
    </source>
</reference>
<comment type="caution">
    <text evidence="1">The sequence shown here is derived from an EMBL/GenBank/DDBJ whole genome shotgun (WGS) entry which is preliminary data.</text>
</comment>
<proteinExistence type="predicted"/>
<dbReference type="OrthoDB" id="2149705at2759"/>
<sequence length="161" mass="18278">MPRAKKSSGNKLVVSEVPTGRTDNAVIITLSKEELQKYINREKTHFFRVNPWNQNVTKVWLYIKDPVKCITHVAMVGPLKAKGELGPLGKSNVAFNSGILNNGRHKLKAAYELTSILKLSRDMEFMHIIENRYSKPTANGNVYADKLMSDELEEVPLHRIF</sequence>
<evidence type="ECO:0000313" key="2">
    <source>
        <dbReference type="Proteomes" id="UP000475325"/>
    </source>
</evidence>
<dbReference type="EMBL" id="WIQW01000121">
    <property type="protein sequence ID" value="KAF3081888.1"/>
    <property type="molecule type" value="Genomic_DNA"/>
</dbReference>
<accession>A0A7C8N2I1</accession>
<dbReference type="AlphaFoldDB" id="A0A7C8N2I1"/>
<evidence type="ECO:0000313" key="1">
    <source>
        <dbReference type="EMBL" id="KAF3081888.1"/>
    </source>
</evidence>
<name>A0A7C8N2I1_ORBOL</name>
<organism evidence="1 2">
    <name type="scientific">Orbilia oligospora</name>
    <name type="common">Nematode-trapping fungus</name>
    <name type="synonym">Arthrobotrys oligospora</name>
    <dbReference type="NCBI Taxonomy" id="2813651"/>
    <lineage>
        <taxon>Eukaryota</taxon>
        <taxon>Fungi</taxon>
        <taxon>Dikarya</taxon>
        <taxon>Ascomycota</taxon>
        <taxon>Pezizomycotina</taxon>
        <taxon>Orbiliomycetes</taxon>
        <taxon>Orbiliales</taxon>
        <taxon>Orbiliaceae</taxon>
        <taxon>Orbilia</taxon>
    </lineage>
</organism>
<gene>
    <name evidence="1" type="ORF">TWF102_001512</name>
</gene>